<keyword evidence="3" id="KW-1185">Reference proteome</keyword>
<gene>
    <name evidence="2" type="ORF">CI1B_03360</name>
</gene>
<dbReference type="Pfam" id="PF06912">
    <property type="entry name" value="DUF1275"/>
    <property type="match status" value="1"/>
</dbReference>
<reference evidence="2" key="1">
    <citation type="submission" date="2019-02" db="EMBL/GenBank/DDBJ databases">
        <authorList>
            <person name="Pothier F.J."/>
        </authorList>
    </citation>
    <scope>NUCLEOTIDE SEQUENCE</scope>
    <source>
        <strain evidence="2">CI-1B</strain>
    </source>
</reference>
<feature type="transmembrane region" description="Helical" evidence="1">
    <location>
        <begin position="203"/>
        <end position="221"/>
    </location>
</feature>
<keyword evidence="1" id="KW-1133">Transmembrane helix</keyword>
<name>A0A508SS56_9BRAD</name>
<sequence>MLIYARNSEVASNSIAPSDEQAVLLRMEEQLPPVLSVIAGMVDLTGFFMLGNIFTAHITGNLVVASALVVRGGHVNLAQLLAIPVFMIALALVWLIAEFSRRRGSSLVRLLLVLQSLLLAAVLVFCVSAKPSSNPHGMLALIAGLIAVTAMACQYALLRLALPKAISTAVMTGNLTNTVLSIMDAISLGHPLMSADDGRLRRSLYLLFGFLLGCIIAAMAISTMGEWAWSLPAALAALVVARPVMWSGRGS</sequence>
<keyword evidence="1" id="KW-0472">Membrane</keyword>
<evidence type="ECO:0000256" key="1">
    <source>
        <dbReference type="SAM" id="Phobius"/>
    </source>
</evidence>
<evidence type="ECO:0000313" key="3">
    <source>
        <dbReference type="Proteomes" id="UP000328092"/>
    </source>
</evidence>
<evidence type="ECO:0000313" key="2">
    <source>
        <dbReference type="EMBL" id="VIO65239.1"/>
    </source>
</evidence>
<evidence type="ECO:0008006" key="4">
    <source>
        <dbReference type="Google" id="ProtNLM"/>
    </source>
</evidence>
<accession>A0A508SS56</accession>
<dbReference type="InterPro" id="IPR010699">
    <property type="entry name" value="DUF1275"/>
</dbReference>
<dbReference type="PANTHER" id="PTHR37314">
    <property type="entry name" value="SLR0142 PROTEIN"/>
    <property type="match status" value="1"/>
</dbReference>
<proteinExistence type="predicted"/>
<feature type="transmembrane region" description="Helical" evidence="1">
    <location>
        <begin position="77"/>
        <end position="97"/>
    </location>
</feature>
<dbReference type="EMBL" id="CAADFC020000004">
    <property type="protein sequence ID" value="VIO65239.1"/>
    <property type="molecule type" value="Genomic_DNA"/>
</dbReference>
<organism evidence="2 3">
    <name type="scientific">Bradyrhizobium ivorense</name>
    <dbReference type="NCBI Taxonomy" id="2511166"/>
    <lineage>
        <taxon>Bacteria</taxon>
        <taxon>Pseudomonadati</taxon>
        <taxon>Pseudomonadota</taxon>
        <taxon>Alphaproteobacteria</taxon>
        <taxon>Hyphomicrobiales</taxon>
        <taxon>Nitrobacteraceae</taxon>
        <taxon>Bradyrhizobium</taxon>
    </lineage>
</organism>
<dbReference type="Proteomes" id="UP000328092">
    <property type="component" value="Unassembled WGS sequence"/>
</dbReference>
<keyword evidence="1" id="KW-0812">Transmembrane</keyword>
<feature type="transmembrane region" description="Helical" evidence="1">
    <location>
        <begin position="136"/>
        <end position="158"/>
    </location>
</feature>
<comment type="caution">
    <text evidence="2">The sequence shown here is derived from an EMBL/GenBank/DDBJ whole genome shotgun (WGS) entry which is preliminary data.</text>
</comment>
<feature type="transmembrane region" description="Helical" evidence="1">
    <location>
        <begin position="109"/>
        <end position="130"/>
    </location>
</feature>
<dbReference type="PANTHER" id="PTHR37314:SF5">
    <property type="entry name" value="SLR0142 PROTEIN"/>
    <property type="match status" value="1"/>
</dbReference>
<dbReference type="OrthoDB" id="8233562at2"/>
<dbReference type="AlphaFoldDB" id="A0A508SS56"/>
<protein>
    <recommendedName>
        <fullName evidence="4">DUF1275 domain-containing protein</fullName>
    </recommendedName>
</protein>
<dbReference type="RefSeq" id="WP_139857140.1">
    <property type="nucleotide sequence ID" value="NZ_CAADFC020000004.1"/>
</dbReference>